<accession>A0AAD5QNU5</accession>
<evidence type="ECO:0000313" key="1">
    <source>
        <dbReference type="EMBL" id="KAJ1355885.1"/>
    </source>
</evidence>
<keyword evidence="2" id="KW-1185">Reference proteome</keyword>
<dbReference type="AlphaFoldDB" id="A0AAD5QNU5"/>
<comment type="caution">
    <text evidence="1">The sequence shown here is derived from an EMBL/GenBank/DDBJ whole genome shotgun (WGS) entry which is preliminary data.</text>
</comment>
<protein>
    <submittedName>
        <fullName evidence="1">Uncharacterized protein</fullName>
    </submittedName>
</protein>
<reference evidence="1" key="1">
    <citation type="submission" date="2021-06" db="EMBL/GenBank/DDBJ databases">
        <title>Parelaphostrongylus tenuis whole genome reference sequence.</title>
        <authorList>
            <person name="Garwood T.J."/>
            <person name="Larsen P.A."/>
            <person name="Fountain-Jones N.M."/>
            <person name="Garbe J.R."/>
            <person name="Macchietto M.G."/>
            <person name="Kania S.A."/>
            <person name="Gerhold R.W."/>
            <person name="Richards J.E."/>
            <person name="Wolf T.M."/>
        </authorList>
    </citation>
    <scope>NUCLEOTIDE SEQUENCE</scope>
    <source>
        <strain evidence="1">MNPRO001-30</strain>
        <tissue evidence="1">Meninges</tissue>
    </source>
</reference>
<organism evidence="1 2">
    <name type="scientific">Parelaphostrongylus tenuis</name>
    <name type="common">Meningeal worm</name>
    <dbReference type="NCBI Taxonomy" id="148309"/>
    <lineage>
        <taxon>Eukaryota</taxon>
        <taxon>Metazoa</taxon>
        <taxon>Ecdysozoa</taxon>
        <taxon>Nematoda</taxon>
        <taxon>Chromadorea</taxon>
        <taxon>Rhabditida</taxon>
        <taxon>Rhabditina</taxon>
        <taxon>Rhabditomorpha</taxon>
        <taxon>Strongyloidea</taxon>
        <taxon>Metastrongylidae</taxon>
        <taxon>Parelaphostrongylus</taxon>
    </lineage>
</organism>
<gene>
    <name evidence="1" type="ORF">KIN20_013451</name>
</gene>
<dbReference type="Proteomes" id="UP001196413">
    <property type="component" value="Unassembled WGS sequence"/>
</dbReference>
<name>A0AAD5QNU5_PARTN</name>
<dbReference type="EMBL" id="JAHQIW010002638">
    <property type="protein sequence ID" value="KAJ1355885.1"/>
    <property type="molecule type" value="Genomic_DNA"/>
</dbReference>
<sequence length="66" mass="7632">MDQYALLKKASCGDAKQALHWLPSHASKVFVKVDVSERSQFVYSVCKRQNLLLHILHKSRFNFVTL</sequence>
<evidence type="ECO:0000313" key="2">
    <source>
        <dbReference type="Proteomes" id="UP001196413"/>
    </source>
</evidence>
<proteinExistence type="predicted"/>